<evidence type="ECO:0000313" key="3">
    <source>
        <dbReference type="EMBL" id="PWV00684.1"/>
    </source>
</evidence>
<dbReference type="VEuPathDB" id="TriTrypDB:TcYC6_0012770"/>
<dbReference type="VEuPathDB" id="TriTrypDB:Tc_MARK_1333"/>
<gene>
    <name evidence="3" type="ORF">C4B63_6g443</name>
</gene>
<dbReference type="VEuPathDB" id="TriTrypDB:TcCLB.510903.40"/>
<dbReference type="Proteomes" id="UP000246121">
    <property type="component" value="Unassembled WGS sequence"/>
</dbReference>
<dbReference type="OrthoDB" id="10250130at2759"/>
<dbReference type="Gene3D" id="2.120.10.80">
    <property type="entry name" value="Kelch-type beta propeller"/>
    <property type="match status" value="1"/>
</dbReference>
<evidence type="ECO:0000256" key="1">
    <source>
        <dbReference type="ARBA" id="ARBA00022441"/>
    </source>
</evidence>
<dbReference type="SUPFAM" id="SSF117281">
    <property type="entry name" value="Kelch motif"/>
    <property type="match status" value="1"/>
</dbReference>
<dbReference type="VEuPathDB" id="TriTrypDB:TcCLB.505965.60"/>
<dbReference type="VEuPathDB" id="TriTrypDB:ECC02_006306"/>
<dbReference type="VEuPathDB" id="TriTrypDB:C3747_10g139"/>
<dbReference type="VEuPathDB" id="TriTrypDB:TcG_04782"/>
<keyword evidence="2" id="KW-0677">Repeat</keyword>
<dbReference type="VEuPathDB" id="TriTrypDB:C4B63_6g443"/>
<dbReference type="PANTHER" id="PTHR46093">
    <property type="entry name" value="ACYL-COA-BINDING DOMAIN-CONTAINING PROTEIN 5"/>
    <property type="match status" value="1"/>
</dbReference>
<dbReference type="AlphaFoldDB" id="A0A2V2W227"/>
<keyword evidence="1" id="KW-0880">Kelch repeat</keyword>
<dbReference type="VEuPathDB" id="TriTrypDB:TCDM_07116"/>
<dbReference type="EMBL" id="PRFA01000006">
    <property type="protein sequence ID" value="PWV00684.1"/>
    <property type="molecule type" value="Genomic_DNA"/>
</dbReference>
<dbReference type="VEuPathDB" id="TriTrypDB:BCY84_15812"/>
<protein>
    <submittedName>
        <fullName evidence="3">Uncharacterized protein</fullName>
    </submittedName>
</protein>
<dbReference type="PANTHER" id="PTHR46093:SF18">
    <property type="entry name" value="FIBRONECTIN TYPE-III DOMAIN-CONTAINING PROTEIN"/>
    <property type="match status" value="1"/>
</dbReference>
<comment type="caution">
    <text evidence="3">The sequence shown here is derived from an EMBL/GenBank/DDBJ whole genome shotgun (WGS) entry which is preliminary data.</text>
</comment>
<accession>A0A2V2W227</accession>
<dbReference type="InterPro" id="IPR015915">
    <property type="entry name" value="Kelch-typ_b-propeller"/>
</dbReference>
<organism evidence="3 4">
    <name type="scientific">Trypanosoma cruzi</name>
    <dbReference type="NCBI Taxonomy" id="5693"/>
    <lineage>
        <taxon>Eukaryota</taxon>
        <taxon>Discoba</taxon>
        <taxon>Euglenozoa</taxon>
        <taxon>Kinetoplastea</taxon>
        <taxon>Metakinetoplastina</taxon>
        <taxon>Trypanosomatida</taxon>
        <taxon>Trypanosomatidae</taxon>
        <taxon>Trypanosoma</taxon>
        <taxon>Schizotrypanum</taxon>
    </lineage>
</organism>
<proteinExistence type="predicted"/>
<sequence>MEWIPCKERVGTLGAREGHCATCLLDPATGEEWVMCVGGYCEGERDGSVMISKVFPQPVLCWITVAEHLPCFECDGASLTRVGNPTEAYMFGGLDANLNRCNRLFRVGLDFTDRLPTLDVKDLQTTGSIPPPRTQHSAGGTATYLFVFGGEKDNADQSNDMYMLDTVTLLWKCIKTEAPVPPPRLLAGPLLFISSHVCVLYGGAHFVNGDIKSLNDVWFCDLSSACIWTQLEVNAADEDVVFPRSNGHAGGLFREEEKVTAVFVGGKDAVEGCDKVKQVCWCESGEGLLQLRLVEPTLRCREGPHWRYTPAVVETHQGILLLGGQCRHPQDVVAFYLKCVGGMGSL</sequence>
<name>A0A2V2W227_TRYCR</name>
<dbReference type="Pfam" id="PF24681">
    <property type="entry name" value="Kelch_KLHDC2_KLHL20_DRC7"/>
    <property type="match status" value="1"/>
</dbReference>
<dbReference type="VEuPathDB" id="TriTrypDB:TCSYLVIO_002597"/>
<dbReference type="VEuPathDB" id="TriTrypDB:TcCL_NonESM02744"/>
<evidence type="ECO:0000313" key="4">
    <source>
        <dbReference type="Proteomes" id="UP000246121"/>
    </source>
</evidence>
<evidence type="ECO:0000256" key="2">
    <source>
        <dbReference type="ARBA" id="ARBA00022737"/>
    </source>
</evidence>
<reference evidence="3 4" key="1">
    <citation type="journal article" date="2018" name="Microb. Genom.">
        <title>Expanding an expanded genome: long-read sequencing of Trypanosoma cruzi.</title>
        <authorList>
            <person name="Berna L."/>
            <person name="Rodriguez M."/>
            <person name="Chiribao M.L."/>
            <person name="Parodi-Talice A."/>
            <person name="Pita S."/>
            <person name="Rijo G."/>
            <person name="Alvarez-Valin F."/>
            <person name="Robello C."/>
        </authorList>
    </citation>
    <scope>NUCLEOTIDE SEQUENCE [LARGE SCALE GENOMIC DNA]</scope>
    <source>
        <strain evidence="3 4">Dm28c</strain>
    </source>
</reference>
<dbReference type="VEuPathDB" id="TriTrypDB:TcBrA4_0078580"/>